<dbReference type="OrthoDB" id="9797178at2"/>
<accession>A0A411YF44</accession>
<dbReference type="Proteomes" id="UP000291469">
    <property type="component" value="Chromosome"/>
</dbReference>
<gene>
    <name evidence="2" type="ORF">ER308_10150</name>
</gene>
<reference evidence="2 3" key="1">
    <citation type="submission" date="2019-01" db="EMBL/GenBank/DDBJ databases">
        <title>Egibacter rhizosphaerae EGI 80759T.</title>
        <authorList>
            <person name="Chen D.-D."/>
            <person name="Tian Y."/>
            <person name="Jiao J.-Y."/>
            <person name="Zhang X.-T."/>
            <person name="Zhang Y.-G."/>
            <person name="Zhang Y."/>
            <person name="Xiao M."/>
            <person name="Shu W.-S."/>
            <person name="Li W.-J."/>
        </authorList>
    </citation>
    <scope>NUCLEOTIDE SEQUENCE [LARGE SCALE GENOMIC DNA]</scope>
    <source>
        <strain evidence="2 3">EGI 80759</strain>
    </source>
</reference>
<dbReference type="InterPro" id="IPR000182">
    <property type="entry name" value="GNAT_dom"/>
</dbReference>
<name>A0A411YF44_9ACTN</name>
<keyword evidence="2" id="KW-0808">Transferase</keyword>
<dbReference type="PROSITE" id="PS51186">
    <property type="entry name" value="GNAT"/>
    <property type="match status" value="1"/>
</dbReference>
<keyword evidence="3" id="KW-1185">Reference proteome</keyword>
<dbReference type="Gene3D" id="3.40.630.30">
    <property type="match status" value="1"/>
</dbReference>
<dbReference type="RefSeq" id="WP_131154881.1">
    <property type="nucleotide sequence ID" value="NZ_CP036402.1"/>
</dbReference>
<dbReference type="SUPFAM" id="SSF55729">
    <property type="entry name" value="Acyl-CoA N-acyltransferases (Nat)"/>
    <property type="match status" value="1"/>
</dbReference>
<sequence>MLIRRERADDRSAVASVHGAAFPTPEGANAPVEVGLLAELRDDPGWLPHLSVVAVGDAGVVGHAVCTRGTIEPEGTPALGLGPIAVLPEHQGSGIGSALMHTVLEAADARGEALVCLLGDPGYYRRFGFVTASELAIEAPDPQWGEYFQARPLAAYTPQLQGRFRYAPPFERL</sequence>
<evidence type="ECO:0000259" key="1">
    <source>
        <dbReference type="PROSITE" id="PS51186"/>
    </source>
</evidence>
<protein>
    <submittedName>
        <fullName evidence="2">N-acetyltransferase</fullName>
    </submittedName>
</protein>
<organism evidence="2 3">
    <name type="scientific">Egibacter rhizosphaerae</name>
    <dbReference type="NCBI Taxonomy" id="1670831"/>
    <lineage>
        <taxon>Bacteria</taxon>
        <taxon>Bacillati</taxon>
        <taxon>Actinomycetota</taxon>
        <taxon>Nitriliruptoria</taxon>
        <taxon>Egibacterales</taxon>
        <taxon>Egibacteraceae</taxon>
        <taxon>Egibacter</taxon>
    </lineage>
</organism>
<proteinExistence type="predicted"/>
<dbReference type="AlphaFoldDB" id="A0A411YF44"/>
<dbReference type="InterPro" id="IPR016181">
    <property type="entry name" value="Acyl_CoA_acyltransferase"/>
</dbReference>
<dbReference type="CDD" id="cd04301">
    <property type="entry name" value="NAT_SF"/>
    <property type="match status" value="1"/>
</dbReference>
<dbReference type="Pfam" id="PF13527">
    <property type="entry name" value="Acetyltransf_9"/>
    <property type="match status" value="1"/>
</dbReference>
<evidence type="ECO:0000313" key="2">
    <source>
        <dbReference type="EMBL" id="QBI19884.1"/>
    </source>
</evidence>
<dbReference type="KEGG" id="erz:ER308_10150"/>
<dbReference type="EMBL" id="CP036402">
    <property type="protein sequence ID" value="QBI19884.1"/>
    <property type="molecule type" value="Genomic_DNA"/>
</dbReference>
<dbReference type="GO" id="GO:0016747">
    <property type="term" value="F:acyltransferase activity, transferring groups other than amino-acyl groups"/>
    <property type="evidence" value="ECO:0007669"/>
    <property type="project" value="InterPro"/>
</dbReference>
<evidence type="ECO:0000313" key="3">
    <source>
        <dbReference type="Proteomes" id="UP000291469"/>
    </source>
</evidence>
<feature type="domain" description="N-acetyltransferase" evidence="1">
    <location>
        <begin position="1"/>
        <end position="154"/>
    </location>
</feature>